<evidence type="ECO:0000256" key="3">
    <source>
        <dbReference type="ARBA" id="ARBA00022692"/>
    </source>
</evidence>
<feature type="transmembrane region" description="Helical" evidence="8">
    <location>
        <begin position="161"/>
        <end position="182"/>
    </location>
</feature>
<dbReference type="InterPro" id="IPR007007">
    <property type="entry name" value="Ninjurin"/>
</dbReference>
<keyword evidence="10" id="KW-1185">Reference proteome</keyword>
<name>A0A9P0ALM5_BRAAE</name>
<dbReference type="OrthoDB" id="6114058at2759"/>
<keyword evidence="5 8" id="KW-1133">Transmembrane helix</keyword>
<sequence length="190" mass="21078">METSTNGNSSSTIDKESMETSSNVSNRTAKPAEEHYRINNEDESDIEASDNNSYLDHIDGSELVNLKGLVEEDPEKIPTSFAATKTAAQGMMDIALITANANQLRYVLEYGKYIPTYHLLIALIAISLILQASVGVCLIFKGRMDFKGNGKNKRAKKLKNIVVVKIFFITIINVFIACFTTSDKVELNKY</sequence>
<feature type="compositionally biased region" description="Polar residues" evidence="7">
    <location>
        <begin position="1"/>
        <end position="12"/>
    </location>
</feature>
<evidence type="ECO:0000256" key="7">
    <source>
        <dbReference type="SAM" id="MobiDB-lite"/>
    </source>
</evidence>
<feature type="transmembrane region" description="Helical" evidence="8">
    <location>
        <begin position="117"/>
        <end position="140"/>
    </location>
</feature>
<organism evidence="9 10">
    <name type="scientific">Brassicogethes aeneus</name>
    <name type="common">Rape pollen beetle</name>
    <name type="synonym">Meligethes aeneus</name>
    <dbReference type="NCBI Taxonomy" id="1431903"/>
    <lineage>
        <taxon>Eukaryota</taxon>
        <taxon>Metazoa</taxon>
        <taxon>Ecdysozoa</taxon>
        <taxon>Arthropoda</taxon>
        <taxon>Hexapoda</taxon>
        <taxon>Insecta</taxon>
        <taxon>Pterygota</taxon>
        <taxon>Neoptera</taxon>
        <taxon>Endopterygota</taxon>
        <taxon>Coleoptera</taxon>
        <taxon>Polyphaga</taxon>
        <taxon>Cucujiformia</taxon>
        <taxon>Nitidulidae</taxon>
        <taxon>Meligethinae</taxon>
        <taxon>Brassicogethes</taxon>
    </lineage>
</organism>
<protein>
    <recommendedName>
        <fullName evidence="11">Ninjurin-1</fullName>
    </recommendedName>
</protein>
<evidence type="ECO:0000256" key="2">
    <source>
        <dbReference type="ARBA" id="ARBA00008141"/>
    </source>
</evidence>
<keyword evidence="3 8" id="KW-0812">Transmembrane</keyword>
<evidence type="ECO:0000256" key="5">
    <source>
        <dbReference type="ARBA" id="ARBA00022989"/>
    </source>
</evidence>
<dbReference type="Pfam" id="PF04923">
    <property type="entry name" value="Ninjurin"/>
    <property type="match status" value="1"/>
</dbReference>
<dbReference type="AlphaFoldDB" id="A0A9P0ALM5"/>
<comment type="subcellular location">
    <subcellularLocation>
        <location evidence="1">Membrane</location>
        <topology evidence="1">Multi-pass membrane protein</topology>
    </subcellularLocation>
</comment>
<dbReference type="GO" id="GO:0016020">
    <property type="term" value="C:membrane"/>
    <property type="evidence" value="ECO:0007669"/>
    <property type="project" value="UniProtKB-SubCell"/>
</dbReference>
<keyword evidence="4" id="KW-0130">Cell adhesion</keyword>
<keyword evidence="6 8" id="KW-0472">Membrane</keyword>
<proteinExistence type="inferred from homology"/>
<accession>A0A9P0ALM5</accession>
<feature type="region of interest" description="Disordered" evidence="7">
    <location>
        <begin position="1"/>
        <end position="52"/>
    </location>
</feature>
<evidence type="ECO:0000256" key="8">
    <source>
        <dbReference type="SAM" id="Phobius"/>
    </source>
</evidence>
<reference evidence="9" key="1">
    <citation type="submission" date="2021-12" db="EMBL/GenBank/DDBJ databases">
        <authorList>
            <person name="King R."/>
        </authorList>
    </citation>
    <scope>NUCLEOTIDE SEQUENCE</scope>
</reference>
<evidence type="ECO:0000256" key="6">
    <source>
        <dbReference type="ARBA" id="ARBA00023136"/>
    </source>
</evidence>
<dbReference type="PANTHER" id="PTHR12316">
    <property type="entry name" value="NINJURIN-RELATED"/>
    <property type="match status" value="1"/>
</dbReference>
<dbReference type="GO" id="GO:0007155">
    <property type="term" value="P:cell adhesion"/>
    <property type="evidence" value="ECO:0007669"/>
    <property type="project" value="UniProtKB-KW"/>
</dbReference>
<comment type="similarity">
    <text evidence="2">Belongs to the ninjurin family.</text>
</comment>
<evidence type="ECO:0000256" key="4">
    <source>
        <dbReference type="ARBA" id="ARBA00022889"/>
    </source>
</evidence>
<evidence type="ECO:0000313" key="9">
    <source>
        <dbReference type="EMBL" id="CAH0546162.1"/>
    </source>
</evidence>
<dbReference type="GO" id="GO:0042246">
    <property type="term" value="P:tissue regeneration"/>
    <property type="evidence" value="ECO:0007669"/>
    <property type="project" value="InterPro"/>
</dbReference>
<dbReference type="PANTHER" id="PTHR12316:SF1">
    <property type="entry name" value="NINJURIN-B"/>
    <property type="match status" value="1"/>
</dbReference>
<gene>
    <name evidence="9" type="ORF">MELIAE_LOCUS393</name>
</gene>
<feature type="compositionally biased region" description="Basic and acidic residues" evidence="7">
    <location>
        <begin position="30"/>
        <end position="40"/>
    </location>
</feature>
<evidence type="ECO:0000313" key="10">
    <source>
        <dbReference type="Proteomes" id="UP001154078"/>
    </source>
</evidence>
<evidence type="ECO:0008006" key="11">
    <source>
        <dbReference type="Google" id="ProtNLM"/>
    </source>
</evidence>
<dbReference type="EMBL" id="OV121132">
    <property type="protein sequence ID" value="CAH0546162.1"/>
    <property type="molecule type" value="Genomic_DNA"/>
</dbReference>
<feature type="compositionally biased region" description="Polar residues" evidence="7">
    <location>
        <begin position="19"/>
        <end position="28"/>
    </location>
</feature>
<dbReference type="Proteomes" id="UP001154078">
    <property type="component" value="Chromosome 1"/>
</dbReference>
<evidence type="ECO:0000256" key="1">
    <source>
        <dbReference type="ARBA" id="ARBA00004141"/>
    </source>
</evidence>